<keyword evidence="2" id="KW-1185">Reference proteome</keyword>
<dbReference type="KEGG" id="vg:80019927"/>
<accession>A0AAE9C310</accession>
<gene>
    <name evidence="1" type="primary">286</name>
    <name evidence="1" type="ORF">SEA_PUMPERNICKEL_286</name>
</gene>
<dbReference type="EMBL" id="OK040790">
    <property type="protein sequence ID" value="UDL16036.1"/>
    <property type="molecule type" value="Genomic_DNA"/>
</dbReference>
<reference evidence="1" key="1">
    <citation type="submission" date="2021-09" db="EMBL/GenBank/DDBJ databases">
        <authorList>
            <person name="Andersen S.H."/>
            <person name="Beall E.A."/>
            <person name="Cappelle B."/>
            <person name="Falteisek K.J."/>
            <person name="Fenske B.A."/>
            <person name="Gansluckner N.W."/>
            <person name="Gilbertson S.M."/>
            <person name="Krings K.J."/>
            <person name="Mobeck M."/>
            <person name="Odeku J.O."/>
            <person name="Poncelet M.E."/>
            <person name="Rohr J.R."/>
            <person name="Rolands L."/>
            <person name="Whipple C.D."/>
            <person name="Whipple E.M."/>
            <person name="Spring A.M."/>
            <person name="Klyczek K."/>
            <person name="Garlena R.A."/>
            <person name="Russell D.A."/>
            <person name="Pope W.H."/>
            <person name="Jacobs-Sera D."/>
            <person name="Hatfull G.F."/>
        </authorList>
    </citation>
    <scope>NUCLEOTIDE SEQUENCE</scope>
</reference>
<organism evidence="1 2">
    <name type="scientific">Microbacterium phage Pumpernickel</name>
    <dbReference type="NCBI Taxonomy" id="2885983"/>
    <lineage>
        <taxon>Viruses</taxon>
        <taxon>Duplodnaviria</taxon>
        <taxon>Heunggongvirae</taxon>
        <taxon>Uroviricota</taxon>
        <taxon>Caudoviricetes</taxon>
        <taxon>Pumpernickelvirus</taxon>
        <taxon>Pumpernickelvirus pumpernickel</taxon>
    </lineage>
</organism>
<dbReference type="GeneID" id="80019927"/>
<protein>
    <submittedName>
        <fullName evidence="1">Uncharacterized protein</fullName>
    </submittedName>
</protein>
<proteinExistence type="predicted"/>
<dbReference type="Proteomes" id="UP000827768">
    <property type="component" value="Segment"/>
</dbReference>
<dbReference type="RefSeq" id="YP_010755276.1">
    <property type="nucleotide sequence ID" value="NC_073468.1"/>
</dbReference>
<evidence type="ECO:0000313" key="1">
    <source>
        <dbReference type="EMBL" id="UDL16036.1"/>
    </source>
</evidence>
<evidence type="ECO:0000313" key="2">
    <source>
        <dbReference type="Proteomes" id="UP000827768"/>
    </source>
</evidence>
<name>A0AAE9C310_9CAUD</name>
<sequence>MHSREVKQHRAHGWVRRDTSHIRNVSFLHTHYLMDCRVTAGAAEGCGFMGWVEFSEVDRAGE</sequence>